<keyword evidence="6" id="KW-1185">Reference proteome</keyword>
<feature type="signal peptide" evidence="3">
    <location>
        <begin position="1"/>
        <end position="23"/>
    </location>
</feature>
<dbReference type="InterPro" id="IPR008929">
    <property type="entry name" value="Chondroitin_lyas"/>
</dbReference>
<dbReference type="GO" id="GO:0030313">
    <property type="term" value="C:cell envelope"/>
    <property type="evidence" value="ECO:0007669"/>
    <property type="project" value="UniProtKB-SubCell"/>
</dbReference>
<reference evidence="5 6" key="1">
    <citation type="submission" date="2019-09" db="EMBL/GenBank/DDBJ databases">
        <title>Genome sequence and assembly of Adhaeribacter sp.</title>
        <authorList>
            <person name="Chhetri G."/>
        </authorList>
    </citation>
    <scope>NUCLEOTIDE SEQUENCE [LARGE SCALE GENOMIC DNA]</scope>
    <source>
        <strain evidence="5 6">DK36</strain>
    </source>
</reference>
<comment type="caution">
    <text evidence="5">The sequence shown here is derived from an EMBL/GenBank/DDBJ whole genome shotgun (WGS) entry which is preliminary data.</text>
</comment>
<dbReference type="Gene3D" id="2.70.98.70">
    <property type="match status" value="1"/>
</dbReference>
<feature type="domain" description="Heparinase II/III-like C-terminal" evidence="4">
    <location>
        <begin position="387"/>
        <end position="566"/>
    </location>
</feature>
<proteinExistence type="predicted"/>
<name>A0A5M6D688_9BACT</name>
<dbReference type="SUPFAM" id="SSF48230">
    <property type="entry name" value="Chondroitin AC/alginate lyase"/>
    <property type="match status" value="1"/>
</dbReference>
<evidence type="ECO:0000256" key="3">
    <source>
        <dbReference type="SAM" id="SignalP"/>
    </source>
</evidence>
<dbReference type="RefSeq" id="WP_150090561.1">
    <property type="nucleotide sequence ID" value="NZ_VWSF01000016.1"/>
</dbReference>
<dbReference type="Proteomes" id="UP000323426">
    <property type="component" value="Unassembled WGS sequence"/>
</dbReference>
<dbReference type="GO" id="GO:0016829">
    <property type="term" value="F:lyase activity"/>
    <property type="evidence" value="ECO:0007669"/>
    <property type="project" value="InterPro"/>
</dbReference>
<keyword evidence="3" id="KW-0732">Signal</keyword>
<gene>
    <name evidence="5" type="ORF">F0145_18155</name>
</gene>
<feature type="chain" id="PRO_5024285062" evidence="3">
    <location>
        <begin position="24"/>
        <end position="634"/>
    </location>
</feature>
<organism evidence="5 6">
    <name type="scientific">Adhaeribacter rhizoryzae</name>
    <dbReference type="NCBI Taxonomy" id="2607907"/>
    <lineage>
        <taxon>Bacteria</taxon>
        <taxon>Pseudomonadati</taxon>
        <taxon>Bacteroidota</taxon>
        <taxon>Cytophagia</taxon>
        <taxon>Cytophagales</taxon>
        <taxon>Hymenobacteraceae</taxon>
        <taxon>Adhaeribacter</taxon>
    </lineage>
</organism>
<feature type="region of interest" description="Disordered" evidence="2">
    <location>
        <begin position="614"/>
        <end position="634"/>
    </location>
</feature>
<dbReference type="PANTHER" id="PTHR38045:SF1">
    <property type="entry name" value="HEPARINASE II_III-LIKE PROTEIN"/>
    <property type="match status" value="1"/>
</dbReference>
<dbReference type="AlphaFoldDB" id="A0A5M6D688"/>
<evidence type="ECO:0000313" key="6">
    <source>
        <dbReference type="Proteomes" id="UP000323426"/>
    </source>
</evidence>
<dbReference type="EMBL" id="VWSF01000016">
    <property type="protein sequence ID" value="KAA5542863.1"/>
    <property type="molecule type" value="Genomic_DNA"/>
</dbReference>
<evidence type="ECO:0000259" key="4">
    <source>
        <dbReference type="Pfam" id="PF07940"/>
    </source>
</evidence>
<evidence type="ECO:0000313" key="5">
    <source>
        <dbReference type="EMBL" id="KAA5542863.1"/>
    </source>
</evidence>
<evidence type="ECO:0000256" key="2">
    <source>
        <dbReference type="SAM" id="MobiDB-lite"/>
    </source>
</evidence>
<dbReference type="PANTHER" id="PTHR38045">
    <property type="entry name" value="CHROMOSOME 1, WHOLE GENOME SHOTGUN SEQUENCE"/>
    <property type="match status" value="1"/>
</dbReference>
<dbReference type="Gene3D" id="1.50.10.100">
    <property type="entry name" value="Chondroitin AC/alginate lyase"/>
    <property type="match status" value="1"/>
</dbReference>
<accession>A0A5M6D688</accession>
<protein>
    <submittedName>
        <fullName evidence="5">Heparinase</fullName>
    </submittedName>
</protein>
<dbReference type="InterPro" id="IPR012480">
    <property type="entry name" value="Hepar_II_III_C"/>
</dbReference>
<comment type="subcellular location">
    <subcellularLocation>
        <location evidence="1">Cell envelope</location>
    </subcellularLocation>
</comment>
<evidence type="ECO:0000256" key="1">
    <source>
        <dbReference type="ARBA" id="ARBA00004196"/>
    </source>
</evidence>
<sequence length="634" mass="70251">MKIFHHLINLLAVLLLLSTSVAAQTGPITTNTKLPAHPRILLLTGEEAAIRKTISADKTWEKMHQAILTESDNLLDKPPVERIQIGRRLLDKSREALRRIFFLSYAYRLSQQPKYLARAEKEMVAIAGFSDWNPSHFLDVAEMTMAMAIGYDWLHPNLSATAKTAIKEAILKKGLEPSLNPKHNSWLKVTHNWNQVCNAGMAYGALAIYEDQPELARNIINRAIETIVLPMHDYSPGGAYPEGYGYWGYGTSFNVMFNSAIEKAFGQDFNLNSQPGFLQTAGYLQNMTGPSGSSFNYSDAGTGGGLQPAMFWFANKLKDPSVLWVERSRLQNEDASKHVKDRLLPAIMIWSNGQSIQNIPTPKEKVWAGGGSMPVALMRTSWTDPNAIYVGFKGGSASVNHAHMDIGSFVMEANGVRWAMDFGMQSYESLESKGIQLFGRTQDAQRWEVFRYTNRVHNTLTVNNELQRVAGKAPITGYSKAPAFMSAITDMSTVYEGSLAKANRGIAVVDQAYVVVRDELETLPQASTVRWTMLTPAQVKITGKNRAELTQNGKKLILQVQEPAQITMKTWSTDPPKDYDAPNPGTTLVGFEAKMPANSKGTLTVLLIPENAEKKATNKVHPLAHWPKSPLPGK</sequence>
<dbReference type="Pfam" id="PF07940">
    <property type="entry name" value="Hepar_II_III_C"/>
    <property type="match status" value="1"/>
</dbReference>